<dbReference type="OrthoDB" id="9804590at2"/>
<evidence type="ECO:0000256" key="2">
    <source>
        <dbReference type="ARBA" id="ARBA00022679"/>
    </source>
</evidence>
<feature type="binding site" evidence="4">
    <location>
        <position position="265"/>
    </location>
    <ligand>
        <name>S-adenosyl-L-methionine</name>
        <dbReference type="ChEBI" id="CHEBI:59789"/>
    </ligand>
</feature>
<feature type="binding site" evidence="4">
    <location>
        <position position="243"/>
    </location>
    <ligand>
        <name>S-adenosyl-L-methionine</name>
        <dbReference type="ChEBI" id="CHEBI:59789"/>
    </ligand>
</feature>
<feature type="binding site" evidence="4">
    <location>
        <position position="310"/>
    </location>
    <ligand>
        <name>S-adenosyl-L-methionine</name>
        <dbReference type="ChEBI" id="CHEBI:59789"/>
    </ligand>
</feature>
<dbReference type="Proteomes" id="UP000293036">
    <property type="component" value="Unassembled WGS sequence"/>
</dbReference>
<dbReference type="PANTHER" id="PTHR11061">
    <property type="entry name" value="RNA M5U METHYLTRANSFERASE"/>
    <property type="match status" value="1"/>
</dbReference>
<dbReference type="Gene3D" id="2.40.50.1070">
    <property type="match status" value="1"/>
</dbReference>
<dbReference type="InterPro" id="IPR010280">
    <property type="entry name" value="U5_MeTrfase_fam"/>
</dbReference>
<dbReference type="PROSITE" id="PS51687">
    <property type="entry name" value="SAM_MT_RNA_M5U"/>
    <property type="match status" value="1"/>
</dbReference>
<dbReference type="GO" id="GO:0070041">
    <property type="term" value="F:rRNA (uridine-C5-)-methyltransferase activity"/>
    <property type="evidence" value="ECO:0007669"/>
    <property type="project" value="TreeGrafter"/>
</dbReference>
<feature type="binding site" evidence="4">
    <location>
        <position position="216"/>
    </location>
    <ligand>
        <name>S-adenosyl-L-methionine</name>
        <dbReference type="ChEBI" id="CHEBI:59789"/>
    </ligand>
</feature>
<evidence type="ECO:0000256" key="4">
    <source>
        <dbReference type="PROSITE-ProRule" id="PRU01024"/>
    </source>
</evidence>
<evidence type="ECO:0000313" key="6">
    <source>
        <dbReference type="Proteomes" id="UP000293036"/>
    </source>
</evidence>
<organism evidence="5 6">
    <name type="scientific">Arcanobacterium bovis</name>
    <dbReference type="NCBI Taxonomy" id="2529275"/>
    <lineage>
        <taxon>Bacteria</taxon>
        <taxon>Bacillati</taxon>
        <taxon>Actinomycetota</taxon>
        <taxon>Actinomycetes</taxon>
        <taxon>Actinomycetales</taxon>
        <taxon>Actinomycetaceae</taxon>
        <taxon>Arcanobacterium</taxon>
    </lineage>
</organism>
<proteinExistence type="inferred from homology"/>
<reference evidence="5 6" key="1">
    <citation type="submission" date="2019-02" db="EMBL/GenBank/DDBJ databases">
        <title>Arcanobacterium bovis sp. nov., isolated from the milk of a cow with mastitis.</title>
        <authorList>
            <person name="Sammra O."/>
            <person name="Foster G."/>
            <person name="Hassan A."/>
            <person name="Alssahen M."/>
            <person name="Laemmler C."/>
            <person name="Borowiak M."/>
            <person name="Malorny B."/>
            <person name="Abdulmawjood A."/>
        </authorList>
    </citation>
    <scope>NUCLEOTIDE SEQUENCE [LARGE SCALE GENOMIC DNA]</scope>
    <source>
        <strain evidence="5 6">C605018/01/1</strain>
    </source>
</reference>
<dbReference type="AlphaFoldDB" id="A0A4Q9UZC9"/>
<comment type="caution">
    <text evidence="5">The sequence shown here is derived from an EMBL/GenBank/DDBJ whole genome shotgun (WGS) entry which is preliminary data.</text>
</comment>
<sequence>MDCEYFSAGVCRSCTHLETPYNEQLAAKFSTVRELIDAKVWLPAVASKQESFRNKVKLVVSGSIAQPKLGIADADLRNCPLPTTGIRLAIAPIAEFIRECVIQPYNPMTDTGVLKYVIITESTTGELMVRFVARRRGVQGILFKKYERLRELVPMLAVCTLNVQPERKAIIEGTEEILISEQSSLPMPIVVSDPAQEMTAGVQRLELELRPQSFFQTNTEMAEVLYARAAQWAQGAHSAWDLYCGVGGFALALAQAGVKNVVGVEVSDDAVAAGNEQAARSFPGVVSFVASDVDEWVRAQETTPEVVVVNPPRRGIGAKMAQWLEESEVPTVIYSSCNARGLAADLEKMPSYSVEQAQMLDMFPHTDHSETIALLKR</sequence>
<dbReference type="EMBL" id="SJDT01000005">
    <property type="protein sequence ID" value="TBW21112.1"/>
    <property type="molecule type" value="Genomic_DNA"/>
</dbReference>
<dbReference type="CDD" id="cd02440">
    <property type="entry name" value="AdoMet_MTases"/>
    <property type="match status" value="1"/>
</dbReference>
<evidence type="ECO:0000313" key="5">
    <source>
        <dbReference type="EMBL" id="TBW21112.1"/>
    </source>
</evidence>
<keyword evidence="2 4" id="KW-0808">Transferase</keyword>
<keyword evidence="3 4" id="KW-0949">S-adenosyl-L-methionine</keyword>
<dbReference type="Gene3D" id="3.40.50.150">
    <property type="entry name" value="Vaccinia Virus protein VP39"/>
    <property type="match status" value="1"/>
</dbReference>
<dbReference type="Pfam" id="PF05958">
    <property type="entry name" value="tRNA_U5-meth_tr"/>
    <property type="match status" value="1"/>
</dbReference>
<accession>A0A4Q9UZC9</accession>
<keyword evidence="6" id="KW-1185">Reference proteome</keyword>
<comment type="similarity">
    <text evidence="4">Belongs to the class I-like SAM-binding methyltransferase superfamily. RNA M5U methyltransferase family.</text>
</comment>
<dbReference type="PANTHER" id="PTHR11061:SF30">
    <property type="entry name" value="TRNA (URACIL(54)-C(5))-METHYLTRANSFERASE"/>
    <property type="match status" value="1"/>
</dbReference>
<gene>
    <name evidence="5" type="ORF">EZJ44_06675</name>
</gene>
<feature type="active site" description="Nucleophile" evidence="4">
    <location>
        <position position="337"/>
    </location>
</feature>
<name>A0A4Q9UZC9_9ACTO</name>
<dbReference type="InterPro" id="IPR029063">
    <property type="entry name" value="SAM-dependent_MTases_sf"/>
</dbReference>
<keyword evidence="1 4" id="KW-0489">Methyltransferase</keyword>
<dbReference type="SUPFAM" id="SSF53335">
    <property type="entry name" value="S-adenosyl-L-methionine-dependent methyltransferases"/>
    <property type="match status" value="1"/>
</dbReference>
<protein>
    <submittedName>
        <fullName evidence="5">Methyltransferase domain-containing protein</fullName>
    </submittedName>
</protein>
<evidence type="ECO:0000256" key="3">
    <source>
        <dbReference type="ARBA" id="ARBA00022691"/>
    </source>
</evidence>
<evidence type="ECO:0000256" key="1">
    <source>
        <dbReference type="ARBA" id="ARBA00022603"/>
    </source>
</evidence>
<dbReference type="GO" id="GO:0070475">
    <property type="term" value="P:rRNA base methylation"/>
    <property type="evidence" value="ECO:0007669"/>
    <property type="project" value="TreeGrafter"/>
</dbReference>